<accession>A0A1G8GB34</accession>
<dbReference type="InterPro" id="IPR007214">
    <property type="entry name" value="YbaK/aa-tRNA-synth-assoc-dom"/>
</dbReference>
<dbReference type="GO" id="GO:0002161">
    <property type="term" value="F:aminoacyl-tRNA deacylase activity"/>
    <property type="evidence" value="ECO:0007669"/>
    <property type="project" value="InterPro"/>
</dbReference>
<dbReference type="RefSeq" id="WP_091938203.1">
    <property type="nucleotide sequence ID" value="NZ_FNCY01000010.1"/>
</dbReference>
<dbReference type="EMBL" id="FNCY01000010">
    <property type="protein sequence ID" value="SDH91638.1"/>
    <property type="molecule type" value="Genomic_DNA"/>
</dbReference>
<gene>
    <name evidence="2" type="ORF">SAMN05660652_02526</name>
</gene>
<dbReference type="InterPro" id="IPR044786">
    <property type="entry name" value="PROXY"/>
</dbReference>
<protein>
    <submittedName>
        <fullName evidence="2">Ala-tRNA(Pro) deacylase</fullName>
    </submittedName>
</protein>
<feature type="domain" description="YbaK/aminoacyl-tRNA synthetase-associated" evidence="1">
    <location>
        <begin position="28"/>
        <end position="151"/>
    </location>
</feature>
<keyword evidence="3" id="KW-1185">Reference proteome</keyword>
<dbReference type="Gene3D" id="3.90.960.10">
    <property type="entry name" value="YbaK/aminoacyl-tRNA synthetase-associated domain"/>
    <property type="match status" value="1"/>
</dbReference>
<dbReference type="Proteomes" id="UP000198607">
    <property type="component" value="Unassembled WGS sequence"/>
</dbReference>
<dbReference type="SUPFAM" id="SSF55826">
    <property type="entry name" value="YbaK/ProRS associated domain"/>
    <property type="match status" value="1"/>
</dbReference>
<name>A0A1G8GB34_9RHOO</name>
<dbReference type="STRING" id="83767.SAMN05660652_02526"/>
<dbReference type="Pfam" id="PF04073">
    <property type="entry name" value="tRNA_edit"/>
    <property type="match status" value="1"/>
</dbReference>
<evidence type="ECO:0000313" key="2">
    <source>
        <dbReference type="EMBL" id="SDH91638.1"/>
    </source>
</evidence>
<dbReference type="AlphaFoldDB" id="A0A1G8GB34"/>
<dbReference type="OrthoDB" id="5524888at2"/>
<organism evidence="2 3">
    <name type="scientific">Propionivibrio dicarboxylicus</name>
    <dbReference type="NCBI Taxonomy" id="83767"/>
    <lineage>
        <taxon>Bacteria</taxon>
        <taxon>Pseudomonadati</taxon>
        <taxon>Pseudomonadota</taxon>
        <taxon>Betaproteobacteria</taxon>
        <taxon>Rhodocyclales</taxon>
        <taxon>Rhodocyclaceae</taxon>
        <taxon>Propionivibrio</taxon>
    </lineage>
</organism>
<proteinExistence type="predicted"/>
<evidence type="ECO:0000313" key="3">
    <source>
        <dbReference type="Proteomes" id="UP000198607"/>
    </source>
</evidence>
<reference evidence="2 3" key="1">
    <citation type="submission" date="2016-10" db="EMBL/GenBank/DDBJ databases">
        <authorList>
            <person name="de Groot N.N."/>
        </authorList>
    </citation>
    <scope>NUCLEOTIDE SEQUENCE [LARGE SCALE GENOMIC DNA]</scope>
    <source>
        <strain evidence="2 3">DSM 5885</strain>
    </source>
</reference>
<dbReference type="CDD" id="cd04336">
    <property type="entry name" value="YeaK"/>
    <property type="match status" value="1"/>
</dbReference>
<sequence>MSESATPFDRLVEVLDRGGARYRVIRHPAEGGSEAVARIRGTHPGQGAKAMLCQIKGQPAVLVLAILPGNRKIDFRKVAETVGGAKASLVSPEVARARTGCEIGAIPPFVLDDDSIRLVAEPALFEQFSEIAFNAGRLDTSIVLDAQDYLRIATPLLATIAAPASP</sequence>
<dbReference type="InterPro" id="IPR036754">
    <property type="entry name" value="YbaK/aa-tRNA-synt-asso_dom_sf"/>
</dbReference>
<evidence type="ECO:0000259" key="1">
    <source>
        <dbReference type="Pfam" id="PF04073"/>
    </source>
</evidence>